<comment type="cofactor">
    <cofactor evidence="2">
        <name>Zn(2+)</name>
        <dbReference type="ChEBI" id="CHEBI:29105"/>
    </cofactor>
</comment>
<gene>
    <name evidence="8" type="ORF">HID58_044447</name>
</gene>
<comment type="caution">
    <text evidence="8">The sequence shown here is derived from an EMBL/GenBank/DDBJ whole genome shotgun (WGS) entry which is preliminary data.</text>
</comment>
<keyword evidence="9" id="KW-1185">Reference proteome</keyword>
<feature type="domain" description="Purple acid phosphatase C-terminal" evidence="7">
    <location>
        <begin position="260"/>
        <end position="317"/>
    </location>
</feature>
<evidence type="ECO:0000313" key="9">
    <source>
        <dbReference type="Proteomes" id="UP000824890"/>
    </source>
</evidence>
<name>A0ABQ8BJE7_BRANA</name>
<dbReference type="InterPro" id="IPR039331">
    <property type="entry name" value="PAPs-like"/>
</dbReference>
<dbReference type="Proteomes" id="UP000824890">
    <property type="component" value="Unassembled WGS sequence"/>
</dbReference>
<dbReference type="EC" id="3.1.3.2" evidence="3"/>
<dbReference type="EMBL" id="JAGKQM010000011">
    <property type="protein sequence ID" value="KAH0904944.1"/>
    <property type="molecule type" value="Genomic_DNA"/>
</dbReference>
<dbReference type="CDD" id="cd00839">
    <property type="entry name" value="MPP_PAPs"/>
    <property type="match status" value="1"/>
</dbReference>
<dbReference type="InterPro" id="IPR029052">
    <property type="entry name" value="Metallo-depent_PP-like"/>
</dbReference>
<accession>A0ABQ8BJE7</accession>
<dbReference type="InterPro" id="IPR004843">
    <property type="entry name" value="Calcineurin-like_PHP"/>
</dbReference>
<protein>
    <recommendedName>
        <fullName evidence="3">acid phosphatase</fullName>
        <ecNumber evidence="3">3.1.3.2</ecNumber>
    </recommendedName>
</protein>
<dbReference type="CDD" id="cd15862">
    <property type="entry name" value="SNARE_Vti1"/>
    <property type="match status" value="1"/>
</dbReference>
<dbReference type="InterPro" id="IPR025733">
    <property type="entry name" value="PAPs_C"/>
</dbReference>
<feature type="domain" description="Calcineurin-like phosphoesterase" evidence="6">
    <location>
        <begin position="43"/>
        <end position="234"/>
    </location>
</feature>
<evidence type="ECO:0000313" key="8">
    <source>
        <dbReference type="EMBL" id="KAH0904944.1"/>
    </source>
</evidence>
<dbReference type="Pfam" id="PF14008">
    <property type="entry name" value="Metallophos_C"/>
    <property type="match status" value="1"/>
</dbReference>
<keyword evidence="5" id="KW-0325">Glycoprotein</keyword>
<evidence type="ECO:0000256" key="4">
    <source>
        <dbReference type="ARBA" id="ARBA00022729"/>
    </source>
</evidence>
<dbReference type="Gene3D" id="1.20.5.110">
    <property type="match status" value="1"/>
</dbReference>
<evidence type="ECO:0000256" key="5">
    <source>
        <dbReference type="ARBA" id="ARBA00023180"/>
    </source>
</evidence>
<dbReference type="PANTHER" id="PTHR22953:SF86">
    <property type="entry name" value="PURPLE ACID PHOSPHATASE 10"/>
    <property type="match status" value="1"/>
</dbReference>
<reference evidence="8 9" key="1">
    <citation type="submission" date="2021-05" db="EMBL/GenBank/DDBJ databases">
        <title>Genome Assembly of Synthetic Allotetraploid Brassica napus Reveals Homoeologous Exchanges between Subgenomes.</title>
        <authorList>
            <person name="Davis J.T."/>
        </authorList>
    </citation>
    <scope>NUCLEOTIDE SEQUENCE [LARGE SCALE GENOMIC DNA]</scope>
    <source>
        <strain evidence="9">cv. Da-Ae</strain>
        <tissue evidence="8">Seedling</tissue>
    </source>
</reference>
<evidence type="ECO:0000256" key="3">
    <source>
        <dbReference type="ARBA" id="ARBA00012646"/>
    </source>
</evidence>
<keyword evidence="4" id="KW-0732">Signal</keyword>
<dbReference type="SUPFAM" id="SSF56300">
    <property type="entry name" value="Metallo-dependent phosphatases"/>
    <property type="match status" value="1"/>
</dbReference>
<evidence type="ECO:0000259" key="7">
    <source>
        <dbReference type="Pfam" id="PF14008"/>
    </source>
</evidence>
<dbReference type="Pfam" id="PF00149">
    <property type="entry name" value="Metallophos"/>
    <property type="match status" value="1"/>
</dbReference>
<organism evidence="8 9">
    <name type="scientific">Brassica napus</name>
    <name type="common">Rape</name>
    <dbReference type="NCBI Taxonomy" id="3708"/>
    <lineage>
        <taxon>Eukaryota</taxon>
        <taxon>Viridiplantae</taxon>
        <taxon>Streptophyta</taxon>
        <taxon>Embryophyta</taxon>
        <taxon>Tracheophyta</taxon>
        <taxon>Spermatophyta</taxon>
        <taxon>Magnoliopsida</taxon>
        <taxon>eudicotyledons</taxon>
        <taxon>Gunneridae</taxon>
        <taxon>Pentapetalae</taxon>
        <taxon>rosids</taxon>
        <taxon>malvids</taxon>
        <taxon>Brassicales</taxon>
        <taxon>Brassicaceae</taxon>
        <taxon>Brassiceae</taxon>
        <taxon>Brassica</taxon>
    </lineage>
</organism>
<evidence type="ECO:0000259" key="6">
    <source>
        <dbReference type="Pfam" id="PF00149"/>
    </source>
</evidence>
<evidence type="ECO:0000256" key="2">
    <source>
        <dbReference type="ARBA" id="ARBA00001947"/>
    </source>
</evidence>
<dbReference type="Gene3D" id="3.60.21.10">
    <property type="match status" value="1"/>
</dbReference>
<comment type="catalytic activity">
    <reaction evidence="1">
        <text>a phosphate monoester + H2O = an alcohol + phosphate</text>
        <dbReference type="Rhea" id="RHEA:15017"/>
        <dbReference type="ChEBI" id="CHEBI:15377"/>
        <dbReference type="ChEBI" id="CHEBI:30879"/>
        <dbReference type="ChEBI" id="CHEBI:43474"/>
        <dbReference type="ChEBI" id="CHEBI:67140"/>
        <dbReference type="EC" id="3.1.3.2"/>
    </reaction>
</comment>
<dbReference type="InterPro" id="IPR041792">
    <property type="entry name" value="MPP_PAP"/>
</dbReference>
<evidence type="ECO:0000256" key="1">
    <source>
        <dbReference type="ARBA" id="ARBA00000032"/>
    </source>
</evidence>
<proteinExistence type="predicted"/>
<sequence length="343" mass="39605">MSVERLDQSSDKIRESRRTMMETEDLGVSVLQDLIITSKLLFVAGDLGQTFDSNITLPHYEKSPKKGQAVLFVGDLSYADNHLNHDNNRWDSWGRFSERSTAYQPWIWTTGNHELDFAPEIVKLLAPSMFLALIFKLEKINRLSHSRIGTVLLTELQAAQNHFGKYTPQYSWLEEEFPKLNRTETPWLIVLNNSPWYNSYDYHYMEGETMRVMYEPWFVKNIVDVVFSGHVHTYERSERISNIAYTVVNGICSPVKDQSAPVYITIGDGGNIEGLATKMTEPQPKYSAYREASFGHAIFSIKNRTHAHYAWHRNQDGYAVEADTMWFSNRFWHPVNDSPSSDS</sequence>
<dbReference type="PANTHER" id="PTHR22953">
    <property type="entry name" value="ACID PHOSPHATASE RELATED"/>
    <property type="match status" value="1"/>
</dbReference>